<reference evidence="2" key="1">
    <citation type="submission" date="2023-01" db="EMBL/GenBank/DDBJ databases">
        <title>Genome assembly of the deep-sea coral Lophelia pertusa.</title>
        <authorList>
            <person name="Herrera S."/>
            <person name="Cordes E."/>
        </authorList>
    </citation>
    <scope>NUCLEOTIDE SEQUENCE</scope>
    <source>
        <strain evidence="2">USNM1676648</strain>
        <tissue evidence="2">Polyp</tissue>
    </source>
</reference>
<dbReference type="AlphaFoldDB" id="A0A9X0D1Y2"/>
<dbReference type="EMBL" id="MU825893">
    <property type="protein sequence ID" value="KAJ7383895.1"/>
    <property type="molecule type" value="Genomic_DNA"/>
</dbReference>
<keyword evidence="1" id="KW-0812">Transmembrane</keyword>
<evidence type="ECO:0000313" key="3">
    <source>
        <dbReference type="Proteomes" id="UP001163046"/>
    </source>
</evidence>
<sequence>MHEFRPHWINSLATIPQKKKPFNTSSIVIVILFRCEKFKSNDETLQSATLGLSAFTCFIIGIKAFFYES</sequence>
<keyword evidence="1" id="KW-0472">Membrane</keyword>
<comment type="caution">
    <text evidence="2">The sequence shown here is derived from an EMBL/GenBank/DDBJ whole genome shotgun (WGS) entry which is preliminary data.</text>
</comment>
<dbReference type="Proteomes" id="UP001163046">
    <property type="component" value="Unassembled WGS sequence"/>
</dbReference>
<gene>
    <name evidence="2" type="ORF">OS493_025222</name>
</gene>
<protein>
    <submittedName>
        <fullName evidence="2">Uncharacterized protein</fullName>
    </submittedName>
</protein>
<evidence type="ECO:0000313" key="2">
    <source>
        <dbReference type="EMBL" id="KAJ7383895.1"/>
    </source>
</evidence>
<feature type="transmembrane region" description="Helical" evidence="1">
    <location>
        <begin position="48"/>
        <end position="66"/>
    </location>
</feature>
<name>A0A9X0D1Y2_9CNID</name>
<accession>A0A9X0D1Y2</accession>
<keyword evidence="3" id="KW-1185">Reference proteome</keyword>
<organism evidence="2 3">
    <name type="scientific">Desmophyllum pertusum</name>
    <dbReference type="NCBI Taxonomy" id="174260"/>
    <lineage>
        <taxon>Eukaryota</taxon>
        <taxon>Metazoa</taxon>
        <taxon>Cnidaria</taxon>
        <taxon>Anthozoa</taxon>
        <taxon>Hexacorallia</taxon>
        <taxon>Scleractinia</taxon>
        <taxon>Caryophylliina</taxon>
        <taxon>Caryophylliidae</taxon>
        <taxon>Desmophyllum</taxon>
    </lineage>
</organism>
<evidence type="ECO:0000256" key="1">
    <source>
        <dbReference type="SAM" id="Phobius"/>
    </source>
</evidence>
<proteinExistence type="predicted"/>
<keyword evidence="1" id="KW-1133">Transmembrane helix</keyword>